<dbReference type="PANTHER" id="PTHR30399">
    <property type="entry name" value="UNCHARACTERIZED PROTEIN YGJP"/>
    <property type="match status" value="1"/>
</dbReference>
<keyword evidence="3" id="KW-1185">Reference proteome</keyword>
<protein>
    <recommendedName>
        <fullName evidence="1">YgjP-like metallopeptidase domain-containing protein</fullName>
    </recommendedName>
</protein>
<accession>A0A9W6MLH5</accession>
<dbReference type="EMBL" id="BSFE01000001">
    <property type="protein sequence ID" value="GLK50545.1"/>
    <property type="molecule type" value="Genomic_DNA"/>
</dbReference>
<gene>
    <name evidence="2" type="ORF">GCM10017621_00530</name>
</gene>
<dbReference type="RefSeq" id="WP_271184946.1">
    <property type="nucleotide sequence ID" value="NZ_BSFE01000001.1"/>
</dbReference>
<proteinExistence type="predicted"/>
<dbReference type="Pfam" id="PF01863">
    <property type="entry name" value="YgjP-like"/>
    <property type="match status" value="1"/>
</dbReference>
<dbReference type="InterPro" id="IPR053136">
    <property type="entry name" value="UTP_pyrophosphatase-like"/>
</dbReference>
<reference evidence="2" key="2">
    <citation type="submission" date="2023-01" db="EMBL/GenBank/DDBJ databases">
        <authorList>
            <person name="Sun Q."/>
            <person name="Evtushenko L."/>
        </authorList>
    </citation>
    <scope>NUCLEOTIDE SEQUENCE</scope>
    <source>
        <strain evidence="2">VKM B-1513</strain>
    </source>
</reference>
<dbReference type="Gene3D" id="3.30.2010.10">
    <property type="entry name" value="Metalloproteases ('zincins'), catalytic domain"/>
    <property type="match status" value="1"/>
</dbReference>
<evidence type="ECO:0000313" key="3">
    <source>
        <dbReference type="Proteomes" id="UP001143486"/>
    </source>
</evidence>
<comment type="caution">
    <text evidence="2">The sequence shown here is derived from an EMBL/GenBank/DDBJ whole genome shotgun (WGS) entry which is preliminary data.</text>
</comment>
<organism evidence="2 3">
    <name type="scientific">Maricaulis virginensis</name>
    <dbReference type="NCBI Taxonomy" id="144022"/>
    <lineage>
        <taxon>Bacteria</taxon>
        <taxon>Pseudomonadati</taxon>
        <taxon>Pseudomonadota</taxon>
        <taxon>Alphaproteobacteria</taxon>
        <taxon>Maricaulales</taxon>
        <taxon>Maricaulaceae</taxon>
        <taxon>Maricaulis</taxon>
    </lineage>
</organism>
<name>A0A9W6MLH5_9PROT</name>
<evidence type="ECO:0000313" key="2">
    <source>
        <dbReference type="EMBL" id="GLK50545.1"/>
    </source>
</evidence>
<dbReference type="CDD" id="cd07344">
    <property type="entry name" value="M48_yhfN_like"/>
    <property type="match status" value="1"/>
</dbReference>
<reference evidence="2" key="1">
    <citation type="journal article" date="2014" name="Int. J. Syst. Evol. Microbiol.">
        <title>Complete genome sequence of Corynebacterium casei LMG S-19264T (=DSM 44701T), isolated from a smear-ripened cheese.</title>
        <authorList>
            <consortium name="US DOE Joint Genome Institute (JGI-PGF)"/>
            <person name="Walter F."/>
            <person name="Albersmeier A."/>
            <person name="Kalinowski J."/>
            <person name="Ruckert C."/>
        </authorList>
    </citation>
    <scope>NUCLEOTIDE SEQUENCE</scope>
    <source>
        <strain evidence="2">VKM B-1513</strain>
    </source>
</reference>
<feature type="domain" description="YgjP-like metallopeptidase" evidence="1">
    <location>
        <begin position="25"/>
        <end position="233"/>
    </location>
</feature>
<dbReference type="PANTHER" id="PTHR30399:SF1">
    <property type="entry name" value="UTP PYROPHOSPHATASE"/>
    <property type="match status" value="1"/>
</dbReference>
<dbReference type="AlphaFoldDB" id="A0A9W6MLH5"/>
<dbReference type="InterPro" id="IPR002725">
    <property type="entry name" value="YgjP-like_metallopeptidase"/>
</dbReference>
<evidence type="ECO:0000259" key="1">
    <source>
        <dbReference type="Pfam" id="PF01863"/>
    </source>
</evidence>
<sequence length="242" mass="27375">MTPAARSIRLDGRVIAYLLRRSDRRTIGFSIGHDGLKVTAPRRVSERDIERALASKSGWILAKLDAWSARPAPRTLDLVDGAVLPWLGGEIGLRLDPTGVRTSIRQTEDGLILRHDPDLSGELRVRTLTAALQRFYTRQGQALMAPRVEAYAAQLGRPVRKVIVRDQKRRWGSCAADGTIRLNWRLMGFPETLIDYVCAHEAAHLVEHNHSPAYWRVVAGLMPDWKARRDRMRADADRWVAF</sequence>
<dbReference type="Proteomes" id="UP001143486">
    <property type="component" value="Unassembled WGS sequence"/>
</dbReference>